<organism evidence="3 4">
    <name type="scientific">Fusarium culmorum</name>
    <dbReference type="NCBI Taxonomy" id="5516"/>
    <lineage>
        <taxon>Eukaryota</taxon>
        <taxon>Fungi</taxon>
        <taxon>Dikarya</taxon>
        <taxon>Ascomycota</taxon>
        <taxon>Pezizomycotina</taxon>
        <taxon>Sordariomycetes</taxon>
        <taxon>Hypocreomycetidae</taxon>
        <taxon>Hypocreales</taxon>
        <taxon>Nectriaceae</taxon>
        <taxon>Fusarium</taxon>
    </lineage>
</organism>
<accession>A0A2T4H2Z0</accession>
<name>A0A2T4H2Z0_FUSCU</name>
<protein>
    <submittedName>
        <fullName evidence="3">Uncharacterized protein</fullName>
    </submittedName>
</protein>
<dbReference type="Proteomes" id="UP000241587">
    <property type="component" value="Unassembled WGS sequence"/>
</dbReference>
<reference evidence="3 4" key="1">
    <citation type="submission" date="2018-02" db="EMBL/GenBank/DDBJ databases">
        <title>Fusarium culmorum secondary metabolites in fungal-bacterial-plant interactions.</title>
        <authorList>
            <person name="Schmidt R."/>
        </authorList>
    </citation>
    <scope>NUCLEOTIDE SEQUENCE [LARGE SCALE GENOMIC DNA]</scope>
    <source>
        <strain evidence="3 4">PV</strain>
    </source>
</reference>
<keyword evidence="2" id="KW-0812">Transmembrane</keyword>
<feature type="region of interest" description="Disordered" evidence="1">
    <location>
        <begin position="408"/>
        <end position="427"/>
    </location>
</feature>
<gene>
    <name evidence="3" type="ORF">FCULG_00008106</name>
</gene>
<feature type="transmembrane region" description="Helical" evidence="2">
    <location>
        <begin position="138"/>
        <end position="162"/>
    </location>
</feature>
<keyword evidence="2" id="KW-1133">Transmembrane helix</keyword>
<evidence type="ECO:0000313" key="4">
    <source>
        <dbReference type="Proteomes" id="UP000241587"/>
    </source>
</evidence>
<evidence type="ECO:0000256" key="1">
    <source>
        <dbReference type="SAM" id="MobiDB-lite"/>
    </source>
</evidence>
<keyword evidence="2" id="KW-0472">Membrane</keyword>
<dbReference type="OMA" id="FYFGCWS"/>
<dbReference type="AlphaFoldDB" id="A0A2T4H2Z0"/>
<evidence type="ECO:0000313" key="3">
    <source>
        <dbReference type="EMBL" id="PTD10174.1"/>
    </source>
</evidence>
<proteinExistence type="predicted"/>
<evidence type="ECO:0000256" key="2">
    <source>
        <dbReference type="SAM" id="Phobius"/>
    </source>
</evidence>
<dbReference type="EMBL" id="PVEM01000003">
    <property type="protein sequence ID" value="PTD10174.1"/>
    <property type="molecule type" value="Genomic_DNA"/>
</dbReference>
<comment type="caution">
    <text evidence="3">The sequence shown here is derived from an EMBL/GenBank/DDBJ whole genome shotgun (WGS) entry which is preliminary data.</text>
</comment>
<keyword evidence="4" id="KW-1185">Reference proteome</keyword>
<feature type="transmembrane region" description="Helical" evidence="2">
    <location>
        <begin position="107"/>
        <end position="126"/>
    </location>
</feature>
<dbReference type="OrthoDB" id="4140442at2759"/>
<sequence>MLCQFSSYERSQLCNGEPRKGFCLPGLRPLLVPRVESLLLRSRFFSTSLLRAAEPAIKSARSPNASRAAAAAASAAASKIAPSRYAFMKSLASKPTPTVIYEGPSHFWFYFGCWSSGISLIAWTGLTAPYAVQQPEGVPQWIGLVFGTAYLLLASMGTFMITKTPSIVGQIRILPAQVSKLAAATPGPAPVQMELTIKRMVPMLKPKVVVAPLNEVTLASRFSLPEEYVPGLRRIELEQKTEAQRKALHKFDMQHLFTMPFRRMGRALSAMFNGVKSAWTDMGFGIIIVDGKKYKVDVTKGYAHDGFRTLEKLLTVTDRLSTTYGRSSLATSFHLHRPKWFLKTVARCTGKQLVTGPFVVSEEAKDIHISIRRAMEQSIISWNLEVSTREPNLALALALTVDRKRLPPGADEHVKTRARHDPRGLES</sequence>